<protein>
    <submittedName>
        <fullName evidence="2">Uncharacterized protein</fullName>
    </submittedName>
</protein>
<feature type="region of interest" description="Disordered" evidence="1">
    <location>
        <begin position="1"/>
        <end position="24"/>
    </location>
</feature>
<organism evidence="2 5">
    <name type="scientific">Pseudomonas savastanoi pv. glycinea</name>
    <name type="common">Pseudomonas syringae pv. glycinea</name>
    <dbReference type="NCBI Taxonomy" id="318"/>
    <lineage>
        <taxon>Bacteria</taxon>
        <taxon>Pseudomonadati</taxon>
        <taxon>Pseudomonadota</taxon>
        <taxon>Gammaproteobacteria</taxon>
        <taxon>Pseudomonadales</taxon>
        <taxon>Pseudomonadaceae</taxon>
        <taxon>Pseudomonas</taxon>
    </lineage>
</organism>
<dbReference type="EMBL" id="RBPT01000102">
    <property type="protein sequence ID" value="RMO50178.1"/>
    <property type="molecule type" value="Genomic_DNA"/>
</dbReference>
<dbReference type="AlphaFoldDB" id="A0A0P9RQ51"/>
<evidence type="ECO:0000313" key="5">
    <source>
        <dbReference type="Proteomes" id="UP000280599"/>
    </source>
</evidence>
<evidence type="ECO:0000313" key="2">
    <source>
        <dbReference type="EMBL" id="RMO50178.1"/>
    </source>
</evidence>
<evidence type="ECO:0000256" key="1">
    <source>
        <dbReference type="SAM" id="MobiDB-lite"/>
    </source>
</evidence>
<evidence type="ECO:0000313" key="4">
    <source>
        <dbReference type="Proteomes" id="UP000272471"/>
    </source>
</evidence>
<sequence>MGSGLNDGRHEAPETWLKKAPGAHRARRIAKLAGALIRS</sequence>
<dbReference type="EMBL" id="RBQX01000040">
    <property type="protein sequence ID" value="RMQ20966.1"/>
    <property type="molecule type" value="Genomic_DNA"/>
</dbReference>
<reference evidence="4 5" key="1">
    <citation type="submission" date="2018-08" db="EMBL/GenBank/DDBJ databases">
        <title>Recombination of ecologically and evolutionarily significant loci maintains genetic cohesion in the Pseudomonas syringae species complex.</title>
        <authorList>
            <person name="Dillon M."/>
            <person name="Thakur S."/>
            <person name="Almeida R.N.D."/>
            <person name="Weir B.S."/>
            <person name="Guttman D.S."/>
        </authorList>
    </citation>
    <scope>NUCLEOTIDE SEQUENCE [LARGE SCALE GENOMIC DNA]</scope>
    <source>
        <strain evidence="3 4">ICMP 4182</strain>
        <strain evidence="2 5">ICMP 867</strain>
    </source>
</reference>
<feature type="compositionally biased region" description="Basic and acidic residues" evidence="1">
    <location>
        <begin position="7"/>
        <end position="17"/>
    </location>
</feature>
<name>A0A0P9RQ51_PSESG</name>
<dbReference type="Proteomes" id="UP000272471">
    <property type="component" value="Unassembled WGS sequence"/>
</dbReference>
<evidence type="ECO:0000313" key="3">
    <source>
        <dbReference type="EMBL" id="RMQ20966.1"/>
    </source>
</evidence>
<dbReference type="Proteomes" id="UP000280599">
    <property type="component" value="Unassembled WGS sequence"/>
</dbReference>
<proteinExistence type="predicted"/>
<comment type="caution">
    <text evidence="2">The sequence shown here is derived from an EMBL/GenBank/DDBJ whole genome shotgun (WGS) entry which is preliminary data.</text>
</comment>
<accession>A0A0P9RQ51</accession>
<gene>
    <name evidence="3" type="ORF">ALQ11_103057</name>
    <name evidence="2" type="ORF">ALQ41_103133</name>
</gene>